<dbReference type="GO" id="GO:0004252">
    <property type="term" value="F:serine-type endopeptidase activity"/>
    <property type="evidence" value="ECO:0007669"/>
    <property type="project" value="InterPro"/>
</dbReference>
<dbReference type="InterPro" id="IPR051201">
    <property type="entry name" value="Chloro_Bact_Ser_Proteases"/>
</dbReference>
<dbReference type="PANTHER" id="PTHR43343">
    <property type="entry name" value="PEPTIDASE S12"/>
    <property type="match status" value="1"/>
</dbReference>
<evidence type="ECO:0000256" key="2">
    <source>
        <dbReference type="ARBA" id="ARBA00022670"/>
    </source>
</evidence>
<dbReference type="InterPro" id="IPR001940">
    <property type="entry name" value="Peptidase_S1C"/>
</dbReference>
<dbReference type="Pfam" id="PF13365">
    <property type="entry name" value="Trypsin_2"/>
    <property type="match status" value="1"/>
</dbReference>
<dbReference type="STRING" id="314607.KB13_362"/>
<evidence type="ECO:0000256" key="1">
    <source>
        <dbReference type="ARBA" id="ARBA00010541"/>
    </source>
</evidence>
<protein>
    <recommendedName>
        <fullName evidence="7">Serine protease</fullName>
    </recommendedName>
</protein>
<dbReference type="EMBL" id="DS995299">
    <property type="protein sequence ID" value="EDZ64230.1"/>
    <property type="molecule type" value="Genomic_DNA"/>
</dbReference>
<dbReference type="PANTHER" id="PTHR43343:SF3">
    <property type="entry name" value="PROTEASE DO-LIKE 8, CHLOROPLASTIC"/>
    <property type="match status" value="1"/>
</dbReference>
<organism evidence="5 6">
    <name type="scientific">beta proteobacterium KB13</name>
    <dbReference type="NCBI Taxonomy" id="314607"/>
    <lineage>
        <taxon>Bacteria</taxon>
        <taxon>Pseudomonadati</taxon>
        <taxon>Pseudomonadota</taxon>
        <taxon>Betaproteobacteria</taxon>
        <taxon>Nitrosomonadales</taxon>
        <taxon>OM43 clade</taxon>
    </lineage>
</organism>
<proteinExistence type="inferred from homology"/>
<evidence type="ECO:0000256" key="3">
    <source>
        <dbReference type="ARBA" id="ARBA00022801"/>
    </source>
</evidence>
<keyword evidence="3" id="KW-0378">Hydrolase</keyword>
<dbReference type="PRINTS" id="PR00834">
    <property type="entry name" value="PROTEASES2C"/>
</dbReference>
<reference evidence="6" key="1">
    <citation type="journal article" date="2012" name="Stand. Genomic Sci.">
        <title>Genome sequence of strain HIMB624, a cultured representative from the OM43 clade of marine Betaproteobacteria.</title>
        <authorList>
            <person name="Huggett M.J."/>
            <person name="Hayakawa D.H."/>
            <person name="Rappe M.S."/>
        </authorList>
    </citation>
    <scope>NUCLEOTIDE SEQUENCE [LARGE SCALE GENOMIC DNA]</scope>
    <source>
        <strain evidence="6">KB13</strain>
    </source>
</reference>
<name>B6BVZ4_9PROT</name>
<dbReference type="HOGENOM" id="CLU_069796_0_0_4"/>
<evidence type="ECO:0000313" key="6">
    <source>
        <dbReference type="Proteomes" id="UP000004188"/>
    </source>
</evidence>
<evidence type="ECO:0008006" key="7">
    <source>
        <dbReference type="Google" id="ProtNLM"/>
    </source>
</evidence>
<dbReference type="InterPro" id="IPR009003">
    <property type="entry name" value="Peptidase_S1_PA"/>
</dbReference>
<gene>
    <name evidence="5" type="ORF">KB13_362</name>
</gene>
<dbReference type="GO" id="GO:0006508">
    <property type="term" value="P:proteolysis"/>
    <property type="evidence" value="ECO:0007669"/>
    <property type="project" value="UniProtKB-KW"/>
</dbReference>
<feature type="chain" id="PRO_5002840917" description="Serine protease" evidence="4">
    <location>
        <begin position="19"/>
        <end position="328"/>
    </location>
</feature>
<evidence type="ECO:0000313" key="5">
    <source>
        <dbReference type="EMBL" id="EDZ64230.1"/>
    </source>
</evidence>
<dbReference type="eggNOG" id="COG0265">
    <property type="taxonomic scope" value="Bacteria"/>
</dbReference>
<feature type="signal peptide" evidence="4">
    <location>
        <begin position="1"/>
        <end position="18"/>
    </location>
</feature>
<dbReference type="SUPFAM" id="SSF50494">
    <property type="entry name" value="Trypsin-like serine proteases"/>
    <property type="match status" value="1"/>
</dbReference>
<dbReference type="InterPro" id="IPR043504">
    <property type="entry name" value="Peptidase_S1_PA_chymotrypsin"/>
</dbReference>
<keyword evidence="6" id="KW-1185">Reference proteome</keyword>
<dbReference type="AlphaFoldDB" id="B6BVZ4"/>
<sequence length="328" mass="36764">MRKLLLILFLIPTISNSAGLTQELTLQLNRSIVKVHSANQAGNHGVGSGVVVAKDHVVTNCHVIANSTGIHVTKYGTSYPPEKLIADWEHDICILTFKYLNLEPVTLGSSSDVDYGTNVIAKSYGGNATRPVTSIGKVRDIFDLKGKKVIQSSTWFSLGASGGGLFDETGKLLGITTFKTPGRGALYYSIPIEVVKELMEKGERLEVTTQAQIPFWDEPPTNLPYFMKIVKPLFDEDWNELKNISQEWIKETNAFEAKYYFARSLYHLNQVEEAKNELMKVLAKKENHSMAHQLLSKIYADEGNLVKSEYHSKIFMELDSEIQEFSKN</sequence>
<dbReference type="Proteomes" id="UP000004188">
    <property type="component" value="Unassembled WGS sequence"/>
</dbReference>
<accession>B6BVZ4</accession>
<keyword evidence="4" id="KW-0732">Signal</keyword>
<dbReference type="Gene3D" id="2.40.10.10">
    <property type="entry name" value="Trypsin-like serine proteases"/>
    <property type="match status" value="2"/>
</dbReference>
<evidence type="ECO:0000256" key="4">
    <source>
        <dbReference type="SAM" id="SignalP"/>
    </source>
</evidence>
<dbReference type="SUPFAM" id="SSF48452">
    <property type="entry name" value="TPR-like"/>
    <property type="match status" value="1"/>
</dbReference>
<dbReference type="Gene3D" id="1.25.40.10">
    <property type="entry name" value="Tetratricopeptide repeat domain"/>
    <property type="match status" value="1"/>
</dbReference>
<dbReference type="InterPro" id="IPR011990">
    <property type="entry name" value="TPR-like_helical_dom_sf"/>
</dbReference>
<keyword evidence="2" id="KW-0645">Protease</keyword>
<comment type="similarity">
    <text evidence="1">Belongs to the peptidase S1C family.</text>
</comment>